<dbReference type="InterPro" id="IPR026960">
    <property type="entry name" value="RVT-Znf"/>
</dbReference>
<accession>A0A8T2BMC3</accession>
<dbReference type="EMBL" id="JAEFBJ010000007">
    <property type="protein sequence ID" value="KAG7588638.1"/>
    <property type="molecule type" value="Genomic_DNA"/>
</dbReference>
<proteinExistence type="predicted"/>
<dbReference type="Pfam" id="PF00078">
    <property type="entry name" value="RVT_1"/>
    <property type="match status" value="1"/>
</dbReference>
<dbReference type="GO" id="GO:0003964">
    <property type="term" value="F:RNA-directed DNA polymerase activity"/>
    <property type="evidence" value="ECO:0007669"/>
    <property type="project" value="UniProtKB-KW"/>
</dbReference>
<gene>
    <name evidence="2" type="ORF">ISN44_As07g009590</name>
</gene>
<dbReference type="AlphaFoldDB" id="A0A8T2BMC3"/>
<name>A0A8T2BMC3_ARASU</name>
<dbReference type="GO" id="GO:0004523">
    <property type="term" value="F:RNA-DNA hybrid ribonuclease activity"/>
    <property type="evidence" value="ECO:0007669"/>
    <property type="project" value="InterPro"/>
</dbReference>
<dbReference type="CDD" id="cd01650">
    <property type="entry name" value="RT_nLTR_like"/>
    <property type="match status" value="1"/>
</dbReference>
<comment type="caution">
    <text evidence="2">The sequence shown here is derived from an EMBL/GenBank/DDBJ whole genome shotgun (WGS) entry which is preliminary data.</text>
</comment>
<dbReference type="PROSITE" id="PS50878">
    <property type="entry name" value="RT_POL"/>
    <property type="match status" value="1"/>
</dbReference>
<feature type="domain" description="Reverse transcriptase" evidence="1">
    <location>
        <begin position="362"/>
        <end position="631"/>
    </location>
</feature>
<dbReference type="Proteomes" id="UP000694251">
    <property type="component" value="Chromosome 7"/>
</dbReference>
<dbReference type="OrthoDB" id="1094591at2759"/>
<dbReference type="InterPro" id="IPR000477">
    <property type="entry name" value="RT_dom"/>
</dbReference>
<dbReference type="CDD" id="cd06222">
    <property type="entry name" value="RNase_H_like"/>
    <property type="match status" value="1"/>
</dbReference>
<dbReference type="GO" id="GO:0003676">
    <property type="term" value="F:nucleic acid binding"/>
    <property type="evidence" value="ECO:0007669"/>
    <property type="project" value="InterPro"/>
</dbReference>
<keyword evidence="3" id="KW-1185">Reference proteome</keyword>
<dbReference type="InterPro" id="IPR002156">
    <property type="entry name" value="RNaseH_domain"/>
</dbReference>
<evidence type="ECO:0000259" key="1">
    <source>
        <dbReference type="PROSITE" id="PS50878"/>
    </source>
</evidence>
<keyword evidence="2" id="KW-0808">Transferase</keyword>
<dbReference type="Pfam" id="PF13456">
    <property type="entry name" value="RVT_3"/>
    <property type="match status" value="1"/>
</dbReference>
<dbReference type="PANTHER" id="PTHR33116">
    <property type="entry name" value="REVERSE TRANSCRIPTASE ZINC-BINDING DOMAIN-CONTAINING PROTEIN-RELATED-RELATED"/>
    <property type="match status" value="1"/>
</dbReference>
<keyword evidence="2" id="KW-0548">Nucleotidyltransferase</keyword>
<evidence type="ECO:0000313" key="2">
    <source>
        <dbReference type="EMBL" id="KAG7588638.1"/>
    </source>
</evidence>
<sequence>MWNMMERLAQAGLYQGKPRVVLGDFNEIKQNSEKLGGPLRPEWQFANFRRMLKVTGLHEVKTFGGQYTWVGNRSTGTIKSKLDRVVATATWHDKYPKAFVQLLEWIGSDHRPLLLQTEATRWKGKNLFRYDNRWRFQRDIHSALQRTWDKNCSQLPPQQFHEALKRCRNGLSCWKSEHHLNSQKQIQQLRIALQKAYDSSSLDYNYISVLKSKLQHEYRMEEEFWRTKSRVQWMQAGDKNTKYFHAKTQQRRRHNRITSIQDTDGSIKHSEKEIQEIIQNYFTDIYSSHGRTDLDPVLQHIQPKVTEEMNQQLTKPVSEEEIFKALAAMNVDKAPGPDGFNAGFYKYHWNTIKSGVVNFVKYFFQSGNLDPDINHTYICLVPKIESPTQVKDFRPISLCNIAYKLISKVMAERLKPWLHCLISEFQSAFISGRLITDNVIITHELLHSLRTKKVKSPFMALKLDIAKAFDKVEWNYLLSILRRFGFAERWCQWIMKCVTTVTYSMLINGSPSKKIIPSRGLRQGDPLSPYLYLLCTEGLSSLLANAVHLKSIHGFKASRNGPAVSHMFFADDSLLFCQANEQECHQVLQLLQTYATASGQHINFQKSAILFGKNVPSTTQEAIKSLTGIDKIGGFGRYLGLPEAVGRNKYDAFAYISQRVQHKLDNWYNQFLSQAGKEVLIKSVATALPTYTMSCFLLPKRLISQITAQIRRYWWSSIKDKQKIPWVAWSKLTMMKQYGGMGFRDLSHFNIALLAKQSWRLLKEPQSLLSRVLKAKYFPKASLLEATVGHRPSHAWRSIVQGTSLIKQGLKWRVGNGHTVRPGTSSWDDEKLQEKICPEDTQLIKRIRLRLLKGPDIPTWIFTKDGQYTVKSGYHQLSKPHPDCSTASAQLQANIARRRIQISLDCLFCGDADETVPHLFFQCRLAKEIWELSPLQIPLGQYEEASLFDIISGLLQSRGAGESKESLFPYIGWRIWKARNDLLYNHKRWAIPDIIRQSIMDFELWKEAQNAPIAQNHTHNKGTKLQNHQRPYDRPANSFFSCYTDGSWLDPNSRAGIGWALFNAKGRCILKGSSSIDPTNSALETEAIALREALFQIKRLNYQNVTFYGDSSTLYNHLEESVTQNQRKPGPLEIQGYLEDILAMAKSSYDFKCVGRQVNTIADTRPGRLGIWFGSRTEPFGS</sequence>
<evidence type="ECO:0000313" key="3">
    <source>
        <dbReference type="Proteomes" id="UP000694251"/>
    </source>
</evidence>
<dbReference type="InterPro" id="IPR044730">
    <property type="entry name" value="RNase_H-like_dom_plant"/>
</dbReference>
<organism evidence="2 3">
    <name type="scientific">Arabidopsis suecica</name>
    <name type="common">Swedish thale-cress</name>
    <name type="synonym">Cardaminopsis suecica</name>
    <dbReference type="NCBI Taxonomy" id="45249"/>
    <lineage>
        <taxon>Eukaryota</taxon>
        <taxon>Viridiplantae</taxon>
        <taxon>Streptophyta</taxon>
        <taxon>Embryophyta</taxon>
        <taxon>Tracheophyta</taxon>
        <taxon>Spermatophyta</taxon>
        <taxon>Magnoliopsida</taxon>
        <taxon>eudicotyledons</taxon>
        <taxon>Gunneridae</taxon>
        <taxon>Pentapetalae</taxon>
        <taxon>rosids</taxon>
        <taxon>malvids</taxon>
        <taxon>Brassicales</taxon>
        <taxon>Brassicaceae</taxon>
        <taxon>Camelineae</taxon>
        <taxon>Arabidopsis</taxon>
    </lineage>
</organism>
<dbReference type="PANTHER" id="PTHR33116:SF86">
    <property type="entry name" value="REVERSE TRANSCRIPTASE DOMAIN-CONTAINING PROTEIN"/>
    <property type="match status" value="1"/>
</dbReference>
<keyword evidence="2" id="KW-0695">RNA-directed DNA polymerase</keyword>
<dbReference type="Pfam" id="PF13966">
    <property type="entry name" value="zf-RVT"/>
    <property type="match status" value="1"/>
</dbReference>
<protein>
    <submittedName>
        <fullName evidence="2">Reverse transcriptase domain</fullName>
    </submittedName>
</protein>
<reference evidence="2 3" key="1">
    <citation type="submission" date="2020-12" db="EMBL/GenBank/DDBJ databases">
        <title>Concerted genomic and epigenomic changes stabilize Arabidopsis allopolyploids.</title>
        <authorList>
            <person name="Chen Z."/>
        </authorList>
    </citation>
    <scope>NUCLEOTIDE SEQUENCE [LARGE SCALE GENOMIC DNA]</scope>
    <source>
        <strain evidence="2">As9502</strain>
        <tissue evidence="2">Leaf</tissue>
    </source>
</reference>